<gene>
    <name evidence="1" type="ORF">C1707_23305</name>
    <name evidence="2" type="ORF">CFHF_01950</name>
</gene>
<reference evidence="1 4" key="2">
    <citation type="submission" date="2018-01" db="EMBL/GenBank/DDBJ databases">
        <title>Complete genome sequence of Caulobacter flavus RHGG3.</title>
        <authorList>
            <person name="Yang E."/>
        </authorList>
    </citation>
    <scope>NUCLEOTIDE SEQUENCE [LARGE SCALE GENOMIC DNA]</scope>
    <source>
        <strain evidence="1 4">RHGG3</strain>
    </source>
</reference>
<protein>
    <submittedName>
        <fullName evidence="2">Uncharacterized protein</fullName>
    </submittedName>
</protein>
<organism evidence="2 3">
    <name type="scientific">Caulobacter flavus</name>
    <dbReference type="NCBI Taxonomy" id="1679497"/>
    <lineage>
        <taxon>Bacteria</taxon>
        <taxon>Pseudomonadati</taxon>
        <taxon>Pseudomonadota</taxon>
        <taxon>Alphaproteobacteria</taxon>
        <taxon>Caulobacterales</taxon>
        <taxon>Caulobacteraceae</taxon>
        <taxon>Caulobacter</taxon>
    </lineage>
</organism>
<keyword evidence="4" id="KW-1185">Reference proteome</keyword>
<dbReference type="RefSeq" id="WP_101711352.1">
    <property type="nucleotide sequence ID" value="NZ_CP026100.1"/>
</dbReference>
<dbReference type="Proteomes" id="UP000234483">
    <property type="component" value="Unassembled WGS sequence"/>
</dbReference>
<evidence type="ECO:0000313" key="3">
    <source>
        <dbReference type="Proteomes" id="UP000234483"/>
    </source>
</evidence>
<dbReference type="EMBL" id="PJRQ01000006">
    <property type="protein sequence ID" value="PLR20514.1"/>
    <property type="molecule type" value="Genomic_DNA"/>
</dbReference>
<proteinExistence type="predicted"/>
<evidence type="ECO:0000313" key="4">
    <source>
        <dbReference type="Proteomes" id="UP000281192"/>
    </source>
</evidence>
<accession>A0A2N5D361</accession>
<evidence type="ECO:0000313" key="2">
    <source>
        <dbReference type="EMBL" id="PLR20514.1"/>
    </source>
</evidence>
<sequence>MILAASQQLFWYFSYPTPLAPGGDRLA</sequence>
<dbReference type="AlphaFoldDB" id="A0A2N5D361"/>
<name>A0A2N5D361_9CAUL</name>
<dbReference type="KEGG" id="cfh:C1707_23305"/>
<dbReference type="EMBL" id="CP026100">
    <property type="protein sequence ID" value="AYV48946.1"/>
    <property type="molecule type" value="Genomic_DNA"/>
</dbReference>
<evidence type="ECO:0000313" key="1">
    <source>
        <dbReference type="EMBL" id="AYV48946.1"/>
    </source>
</evidence>
<reference evidence="2 3" key="1">
    <citation type="submission" date="2017-12" db="EMBL/GenBank/DDBJ databases">
        <title>The genome sequence of Caulobacter flavus CGMCC1 15093.</title>
        <authorList>
            <person name="Gao J."/>
            <person name="Mao X."/>
            <person name="Sun J."/>
        </authorList>
    </citation>
    <scope>NUCLEOTIDE SEQUENCE [LARGE SCALE GENOMIC DNA]</scope>
    <source>
        <strain evidence="2 3">CGMCC1 15093</strain>
    </source>
</reference>
<dbReference type="Proteomes" id="UP000281192">
    <property type="component" value="Chromosome"/>
</dbReference>